<dbReference type="EC" id="4.6.1.2" evidence="2 14"/>
<dbReference type="CDD" id="cd07302">
    <property type="entry name" value="CHD"/>
    <property type="match status" value="1"/>
</dbReference>
<keyword evidence="5" id="KW-0547">Nucleotide-binding</keyword>
<keyword evidence="4 17" id="KW-0732">Signal</keyword>
<dbReference type="PRINTS" id="PR00255">
    <property type="entry name" value="NATPEPTIDER"/>
</dbReference>
<dbReference type="InterPro" id="IPR018297">
    <property type="entry name" value="A/G_cyclase_CS"/>
</dbReference>
<keyword evidence="6 16" id="KW-1133">Transmembrane helix</keyword>
<dbReference type="InterPro" id="IPR029787">
    <property type="entry name" value="Nucleotide_cyclase"/>
</dbReference>
<dbReference type="GO" id="GO:0035556">
    <property type="term" value="P:intracellular signal transduction"/>
    <property type="evidence" value="ECO:0007669"/>
    <property type="project" value="InterPro"/>
</dbReference>
<reference evidence="21" key="1">
    <citation type="journal article" date="2017" name="bioRxiv">
        <title>Comparative analysis of the genomes of Stylophora pistillata and Acropora digitifera provides evidence for extensive differences between species of corals.</title>
        <authorList>
            <person name="Voolstra C.R."/>
            <person name="Li Y."/>
            <person name="Liew Y.J."/>
            <person name="Baumgarten S."/>
            <person name="Zoccola D."/>
            <person name="Flot J.-F."/>
            <person name="Tambutte S."/>
            <person name="Allemand D."/>
            <person name="Aranda M."/>
        </authorList>
    </citation>
    <scope>NUCLEOTIDE SEQUENCE [LARGE SCALE GENOMIC DNA]</scope>
</reference>
<dbReference type="PANTHER" id="PTHR11920">
    <property type="entry name" value="GUANYLYL CYCLASE"/>
    <property type="match status" value="1"/>
</dbReference>
<evidence type="ECO:0000256" key="4">
    <source>
        <dbReference type="ARBA" id="ARBA00022729"/>
    </source>
</evidence>
<keyword evidence="3 16" id="KW-0812">Transmembrane</keyword>
<comment type="catalytic activity">
    <reaction evidence="14">
        <text>GTP = 3',5'-cyclic GMP + diphosphate</text>
        <dbReference type="Rhea" id="RHEA:13665"/>
        <dbReference type="ChEBI" id="CHEBI:33019"/>
        <dbReference type="ChEBI" id="CHEBI:37565"/>
        <dbReference type="ChEBI" id="CHEBI:57746"/>
        <dbReference type="EC" id="4.6.1.2"/>
    </reaction>
</comment>
<dbReference type="PANTHER" id="PTHR11920:SF496">
    <property type="entry name" value="GUANYLATE CYCLASE"/>
    <property type="match status" value="1"/>
</dbReference>
<evidence type="ECO:0000256" key="7">
    <source>
        <dbReference type="ARBA" id="ARBA00023134"/>
    </source>
</evidence>
<dbReference type="GO" id="GO:0007168">
    <property type="term" value="P:receptor guanylyl cyclase signaling pathway"/>
    <property type="evidence" value="ECO:0007669"/>
    <property type="project" value="TreeGrafter"/>
</dbReference>
<evidence type="ECO:0000256" key="3">
    <source>
        <dbReference type="ARBA" id="ARBA00022692"/>
    </source>
</evidence>
<comment type="similarity">
    <text evidence="13">Belongs to the adenylyl cyclase class-4/guanylyl cyclase family.</text>
</comment>
<evidence type="ECO:0000313" key="20">
    <source>
        <dbReference type="EMBL" id="PFX23617.1"/>
    </source>
</evidence>
<feature type="domain" description="Protein kinase" evidence="18">
    <location>
        <begin position="521"/>
        <end position="786"/>
    </location>
</feature>
<evidence type="ECO:0000256" key="13">
    <source>
        <dbReference type="RuleBase" id="RU000405"/>
    </source>
</evidence>
<dbReference type="CDD" id="cd06352">
    <property type="entry name" value="PBP1_NPR_GC-like"/>
    <property type="match status" value="1"/>
</dbReference>
<evidence type="ECO:0000256" key="11">
    <source>
        <dbReference type="ARBA" id="ARBA00023239"/>
    </source>
</evidence>
<dbReference type="SUPFAM" id="SSF53822">
    <property type="entry name" value="Periplasmic binding protein-like I"/>
    <property type="match status" value="1"/>
</dbReference>
<dbReference type="SUPFAM" id="SSF55073">
    <property type="entry name" value="Nucleotide cyclase"/>
    <property type="match status" value="1"/>
</dbReference>
<keyword evidence="9 20" id="KW-0675">Receptor</keyword>
<dbReference type="AlphaFoldDB" id="A0A2B4S4U0"/>
<dbReference type="InterPro" id="IPR000719">
    <property type="entry name" value="Prot_kinase_dom"/>
</dbReference>
<dbReference type="Gene3D" id="1.10.510.10">
    <property type="entry name" value="Transferase(Phosphotransferase) domain 1"/>
    <property type="match status" value="1"/>
</dbReference>
<evidence type="ECO:0000256" key="1">
    <source>
        <dbReference type="ARBA" id="ARBA00004479"/>
    </source>
</evidence>
<dbReference type="Gene3D" id="6.10.250.780">
    <property type="match status" value="1"/>
</dbReference>
<dbReference type="PROSITE" id="PS50011">
    <property type="entry name" value="PROTEIN_KINASE_DOM"/>
    <property type="match status" value="1"/>
</dbReference>
<dbReference type="GO" id="GO:0005525">
    <property type="term" value="F:GTP binding"/>
    <property type="evidence" value="ECO:0007669"/>
    <property type="project" value="UniProtKB-KW"/>
</dbReference>
<dbReference type="Gene3D" id="3.30.70.1230">
    <property type="entry name" value="Nucleotide cyclase"/>
    <property type="match status" value="1"/>
</dbReference>
<dbReference type="Pfam" id="PF07714">
    <property type="entry name" value="PK_Tyr_Ser-Thr"/>
    <property type="match status" value="1"/>
</dbReference>
<dbReference type="EMBL" id="LSMT01000202">
    <property type="protein sequence ID" value="PFX23617.1"/>
    <property type="molecule type" value="Genomic_DNA"/>
</dbReference>
<sequence length="999" mass="112357">MFSLYVTCFQLWLSCAACKEVRVAVLVPITGTFKVGDSIRPAIKAAFDDVNNDPNFLVGVNLTYTVHNSACDSVKAVGLTADLMRSSTSVDAYIGPGCSVACLSAGLLARHWNKPIISFSCSSLELEDRNKYATFARTQPFSRTYSESTPLVLFQIMRRFKWQRSAILAKDDGPTSIWAPIANNVYNHFKSNNLTVSYYNVYKVRDDPEKQYRDTKKLLAETKKYARVLFILATRTEVARLLLIAKELGMLKGDFAFITLDFYISESLRTSLAKRTWSLSWEKMLGIFEGLITLSVKKPGGEELKNITKWLNKGLQDMAVFQNLTATFLAAKTAPYLYDAVLLYSYALNRTLSQGGNISNGTTVFKNMVTKTPLFTGMSGPVKIDEKGNRVPHFVFENIHESSGSVLLELDSNGAVVMHSNVLAVWPGGSTKIPEDEPECLFDDSCKDSDEQMEDWLIVVIVFSSFTAILVPISYFLYRRRMYEKDLLNDAWIIDFSQITLGTVDNKFASKVIKSLNSHQSVQTEWVGEGKLFHSNVGRYKGELVAIKRLHKDSIHRTRDILIEMKQVRDIVHTNINPYIGVCITSPNVSIISHYCYRGSLEEILANHDIKLDWFFRASFAQDIAMGLSVLHASPVHVHGHLRSSKCLIDSRWVCKVSDYGLSVLKVGQRVPDISEHAKYRKLFWTAPEYLCEDAIPRCSQAGDAYSYGIILSELLNREEPYSSLCMDPKDVIEQVRKRLIPPIRPDLPSEIGNNKGIIHLMQTCWDNDPLMRPAFSEIKSKLKSLTRGKNANIVDNMIRMMENYTDQLENLVDERTMQLAEEKAKTDELLYKMLPKPIAEDLKLGRSVTAESFSSVTIYFSDIVGFTSMAAQCTPLQVVHFLNDLYTCFDNVIDSHDVYKVETIGDAYMVVSGLPIRNGNKHAGEIATMALNLLSSTRDFTTQHMPNKGLQLRIGIHTGPCVAGVVGLKMPRYCLFGDTVNYASRMESSGLGEYLFLL</sequence>
<evidence type="ECO:0000256" key="15">
    <source>
        <dbReference type="SAM" id="Coils"/>
    </source>
</evidence>
<evidence type="ECO:0000259" key="18">
    <source>
        <dbReference type="PROSITE" id="PS50011"/>
    </source>
</evidence>
<accession>A0A2B4S4U0</accession>
<dbReference type="GO" id="GO:0005886">
    <property type="term" value="C:plasma membrane"/>
    <property type="evidence" value="ECO:0007669"/>
    <property type="project" value="TreeGrafter"/>
</dbReference>
<dbReference type="SMART" id="SM00044">
    <property type="entry name" value="CYCc"/>
    <property type="match status" value="1"/>
</dbReference>
<dbReference type="GO" id="GO:0005524">
    <property type="term" value="F:ATP binding"/>
    <property type="evidence" value="ECO:0007669"/>
    <property type="project" value="InterPro"/>
</dbReference>
<evidence type="ECO:0000256" key="8">
    <source>
        <dbReference type="ARBA" id="ARBA00023136"/>
    </source>
</evidence>
<evidence type="ECO:0000256" key="6">
    <source>
        <dbReference type="ARBA" id="ARBA00022989"/>
    </source>
</evidence>
<keyword evidence="7" id="KW-0342">GTP-binding</keyword>
<organism evidence="20 21">
    <name type="scientific">Stylophora pistillata</name>
    <name type="common">Smooth cauliflower coral</name>
    <dbReference type="NCBI Taxonomy" id="50429"/>
    <lineage>
        <taxon>Eukaryota</taxon>
        <taxon>Metazoa</taxon>
        <taxon>Cnidaria</taxon>
        <taxon>Anthozoa</taxon>
        <taxon>Hexacorallia</taxon>
        <taxon>Scleractinia</taxon>
        <taxon>Astrocoeniina</taxon>
        <taxon>Pocilloporidae</taxon>
        <taxon>Stylophora</taxon>
    </lineage>
</organism>
<protein>
    <recommendedName>
        <fullName evidence="2 14">Guanylate cyclase</fullName>
        <ecNumber evidence="2 14">4.6.1.2</ecNumber>
    </recommendedName>
</protein>
<evidence type="ECO:0000256" key="12">
    <source>
        <dbReference type="ARBA" id="ARBA00023293"/>
    </source>
</evidence>
<feature type="coiled-coil region" evidence="15">
    <location>
        <begin position="795"/>
        <end position="822"/>
    </location>
</feature>
<keyword evidence="10" id="KW-0325">Glycoprotein</keyword>
<dbReference type="Pfam" id="PF07701">
    <property type="entry name" value="HNOBA"/>
    <property type="match status" value="1"/>
</dbReference>
<dbReference type="InterPro" id="IPR028082">
    <property type="entry name" value="Peripla_BP_I"/>
</dbReference>
<evidence type="ECO:0000256" key="16">
    <source>
        <dbReference type="SAM" id="Phobius"/>
    </source>
</evidence>
<feature type="chain" id="PRO_5012586501" description="Guanylate cyclase" evidence="17">
    <location>
        <begin position="19"/>
        <end position="999"/>
    </location>
</feature>
<dbReference type="Pfam" id="PF01094">
    <property type="entry name" value="ANF_receptor"/>
    <property type="match status" value="1"/>
</dbReference>
<comment type="subcellular location">
    <subcellularLocation>
        <location evidence="1">Membrane</location>
        <topology evidence="1">Single-pass type I membrane protein</topology>
    </subcellularLocation>
</comment>
<comment type="caution">
    <text evidence="20">The sequence shown here is derived from an EMBL/GenBank/DDBJ whole genome shotgun (WGS) entry which is preliminary data.</text>
</comment>
<evidence type="ECO:0000256" key="9">
    <source>
        <dbReference type="ARBA" id="ARBA00023170"/>
    </source>
</evidence>
<feature type="domain" description="Guanylate cyclase" evidence="19">
    <location>
        <begin position="858"/>
        <end position="988"/>
    </location>
</feature>
<keyword evidence="21" id="KW-1185">Reference proteome</keyword>
<dbReference type="InterPro" id="IPR001828">
    <property type="entry name" value="ANF_lig-bd_rcpt"/>
</dbReference>
<dbReference type="SUPFAM" id="SSF56112">
    <property type="entry name" value="Protein kinase-like (PK-like)"/>
    <property type="match status" value="1"/>
</dbReference>
<evidence type="ECO:0000256" key="5">
    <source>
        <dbReference type="ARBA" id="ARBA00022741"/>
    </source>
</evidence>
<dbReference type="OrthoDB" id="1890790at2759"/>
<dbReference type="Gene3D" id="3.40.50.2300">
    <property type="match status" value="2"/>
</dbReference>
<dbReference type="InterPro" id="IPR001054">
    <property type="entry name" value="A/G_cyclase"/>
</dbReference>
<keyword evidence="8 16" id="KW-0472">Membrane</keyword>
<evidence type="ECO:0000256" key="2">
    <source>
        <dbReference type="ARBA" id="ARBA00012202"/>
    </source>
</evidence>
<evidence type="ECO:0000256" key="10">
    <source>
        <dbReference type="ARBA" id="ARBA00023180"/>
    </source>
</evidence>
<dbReference type="FunFam" id="3.30.70.1230:FF:000030">
    <property type="entry name" value="Si:ch211-215j19.12"/>
    <property type="match status" value="1"/>
</dbReference>
<evidence type="ECO:0000256" key="17">
    <source>
        <dbReference type="SAM" id="SignalP"/>
    </source>
</evidence>
<evidence type="ECO:0000259" key="19">
    <source>
        <dbReference type="PROSITE" id="PS50125"/>
    </source>
</evidence>
<feature type="transmembrane region" description="Helical" evidence="16">
    <location>
        <begin position="456"/>
        <end position="478"/>
    </location>
</feature>
<dbReference type="Pfam" id="PF00211">
    <property type="entry name" value="Guanylate_cyc"/>
    <property type="match status" value="1"/>
</dbReference>
<dbReference type="InterPro" id="IPR011645">
    <property type="entry name" value="HNOB_dom_associated"/>
</dbReference>
<dbReference type="InterPro" id="IPR001245">
    <property type="entry name" value="Ser-Thr/Tyr_kinase_cat_dom"/>
</dbReference>
<keyword evidence="11 13" id="KW-0456">Lyase</keyword>
<evidence type="ECO:0000256" key="14">
    <source>
        <dbReference type="RuleBase" id="RU003431"/>
    </source>
</evidence>
<dbReference type="GO" id="GO:0004383">
    <property type="term" value="F:guanylate cyclase activity"/>
    <property type="evidence" value="ECO:0007669"/>
    <property type="project" value="UniProtKB-EC"/>
</dbReference>
<dbReference type="STRING" id="50429.A0A2B4S4U0"/>
<dbReference type="GO" id="GO:0004016">
    <property type="term" value="F:adenylate cyclase activity"/>
    <property type="evidence" value="ECO:0007669"/>
    <property type="project" value="TreeGrafter"/>
</dbReference>
<dbReference type="Proteomes" id="UP000225706">
    <property type="component" value="Unassembled WGS sequence"/>
</dbReference>
<dbReference type="InterPro" id="IPR050401">
    <property type="entry name" value="Cyclic_nucleotide_synthase"/>
</dbReference>
<dbReference type="PROSITE" id="PS00452">
    <property type="entry name" value="GUANYLATE_CYCLASE_1"/>
    <property type="match status" value="1"/>
</dbReference>
<dbReference type="GO" id="GO:0001653">
    <property type="term" value="F:peptide receptor activity"/>
    <property type="evidence" value="ECO:0007669"/>
    <property type="project" value="TreeGrafter"/>
</dbReference>
<proteinExistence type="inferred from homology"/>
<feature type="signal peptide" evidence="17">
    <location>
        <begin position="1"/>
        <end position="18"/>
    </location>
</feature>
<evidence type="ECO:0000313" key="21">
    <source>
        <dbReference type="Proteomes" id="UP000225706"/>
    </source>
</evidence>
<name>A0A2B4S4U0_STYPI</name>
<dbReference type="GO" id="GO:0004672">
    <property type="term" value="F:protein kinase activity"/>
    <property type="evidence" value="ECO:0007669"/>
    <property type="project" value="InterPro"/>
</dbReference>
<keyword evidence="12 14" id="KW-0141">cGMP biosynthesis</keyword>
<dbReference type="InterPro" id="IPR011009">
    <property type="entry name" value="Kinase-like_dom_sf"/>
</dbReference>
<keyword evidence="15" id="KW-0175">Coiled coil</keyword>
<dbReference type="PROSITE" id="PS50125">
    <property type="entry name" value="GUANYLATE_CYCLASE_2"/>
    <property type="match status" value="1"/>
</dbReference>
<gene>
    <name evidence="20" type="primary">Npr1</name>
    <name evidence="20" type="ORF">AWC38_SpisGene11825</name>
</gene>
<dbReference type="InterPro" id="IPR001170">
    <property type="entry name" value="ANPR/GUC"/>
</dbReference>